<dbReference type="PANTHER" id="PTHR36438:SF1">
    <property type="entry name" value="IRON-SULFUR CLUSTER REPAIR PROTEIN YTFE"/>
    <property type="match status" value="1"/>
</dbReference>
<keyword evidence="3" id="KW-0479">Metal-binding</keyword>
<feature type="domain" description="Hemerythrin-like" evidence="5">
    <location>
        <begin position="85"/>
        <end position="229"/>
    </location>
</feature>
<gene>
    <name evidence="6" type="ORF">DFR57_10183</name>
</gene>
<dbReference type="OrthoDB" id="9797132at2"/>
<dbReference type="Gene3D" id="1.20.120.520">
    <property type="entry name" value="nmb1532 protein domain like"/>
    <property type="match status" value="1"/>
</dbReference>
<dbReference type="PANTHER" id="PTHR36438">
    <property type="entry name" value="IRON-SULFUR CLUSTER REPAIR PROTEIN YTFE"/>
    <property type="match status" value="1"/>
</dbReference>
<sequence length="234" mass="27559">MKLFQMEDTPADIVKVYPKASDIFKQTNINFCCKGNIPLSEAIEKKKEAIDGDAFLKDLNSAYQTWHEEGNVEINWDEMSSTELISHIVERHHHYLKEELEPIGFFVTKIFKVHGDKHPFLKDLYKYYHMFKVDMEAHMQEEENDLFPLIEAYDQEKDDKLFQEIKELNTVMEQDHELAEEFLTAMHNITDGFTPPVDACGSFRTTYARLAELEKNTIQHVHLENNLLFKPFMH</sequence>
<dbReference type="EMBL" id="QPJJ01000001">
    <property type="protein sequence ID" value="RCW77215.1"/>
    <property type="molecule type" value="Genomic_DNA"/>
</dbReference>
<dbReference type="GO" id="GO:0046872">
    <property type="term" value="F:metal ion binding"/>
    <property type="evidence" value="ECO:0007669"/>
    <property type="project" value="UniProtKB-KW"/>
</dbReference>
<dbReference type="Proteomes" id="UP000252585">
    <property type="component" value="Unassembled WGS sequence"/>
</dbReference>
<evidence type="ECO:0000256" key="3">
    <source>
        <dbReference type="ARBA" id="ARBA00022723"/>
    </source>
</evidence>
<evidence type="ECO:0000256" key="1">
    <source>
        <dbReference type="ARBA" id="ARBA00004496"/>
    </source>
</evidence>
<keyword evidence="7" id="KW-1185">Reference proteome</keyword>
<proteinExistence type="predicted"/>
<keyword evidence="4" id="KW-0408">Iron</keyword>
<protein>
    <submittedName>
        <fullName evidence="6">Regulator of cell morphogenesis and NO signaling</fullName>
    </submittedName>
</protein>
<dbReference type="GO" id="GO:0005737">
    <property type="term" value="C:cytoplasm"/>
    <property type="evidence" value="ECO:0007669"/>
    <property type="project" value="UniProtKB-SubCell"/>
</dbReference>
<dbReference type="RefSeq" id="WP_114351161.1">
    <property type="nucleotide sequence ID" value="NZ_QPJJ01000001.1"/>
</dbReference>
<evidence type="ECO:0000259" key="5">
    <source>
        <dbReference type="Pfam" id="PF01814"/>
    </source>
</evidence>
<comment type="caution">
    <text evidence="6">The sequence shown here is derived from an EMBL/GenBank/DDBJ whole genome shotgun (WGS) entry which is preliminary data.</text>
</comment>
<dbReference type="InterPro" id="IPR019903">
    <property type="entry name" value="RIC_family"/>
</dbReference>
<dbReference type="AlphaFoldDB" id="A0A368YAR3"/>
<dbReference type="NCBIfam" id="TIGR03652">
    <property type="entry name" value="FeS_repair_RIC"/>
    <property type="match status" value="1"/>
</dbReference>
<evidence type="ECO:0000313" key="6">
    <source>
        <dbReference type="EMBL" id="RCW77215.1"/>
    </source>
</evidence>
<dbReference type="Pfam" id="PF01814">
    <property type="entry name" value="Hemerythrin"/>
    <property type="match status" value="1"/>
</dbReference>
<accession>A0A368YAR3</accession>
<reference evidence="6 7" key="1">
    <citation type="submission" date="2018-07" db="EMBL/GenBank/DDBJ databases">
        <title>Genomic Encyclopedia of Type Strains, Phase IV (KMG-IV): sequencing the most valuable type-strain genomes for metagenomic binning, comparative biology and taxonomic classification.</title>
        <authorList>
            <person name="Goeker M."/>
        </authorList>
    </citation>
    <scope>NUCLEOTIDE SEQUENCE [LARGE SCALE GENOMIC DNA]</scope>
    <source>
        <strain evidence="6 7">DSM 27696</strain>
    </source>
</reference>
<evidence type="ECO:0000256" key="2">
    <source>
        <dbReference type="ARBA" id="ARBA00022490"/>
    </source>
</evidence>
<organism evidence="6 7">
    <name type="scientific">Saliterribacillus persicus</name>
    <dbReference type="NCBI Taxonomy" id="930114"/>
    <lineage>
        <taxon>Bacteria</taxon>
        <taxon>Bacillati</taxon>
        <taxon>Bacillota</taxon>
        <taxon>Bacilli</taxon>
        <taxon>Bacillales</taxon>
        <taxon>Bacillaceae</taxon>
        <taxon>Saliterribacillus</taxon>
    </lineage>
</organism>
<dbReference type="Pfam" id="PF04405">
    <property type="entry name" value="ScdA_N"/>
    <property type="match status" value="1"/>
</dbReference>
<evidence type="ECO:0000313" key="7">
    <source>
        <dbReference type="Proteomes" id="UP000252585"/>
    </source>
</evidence>
<name>A0A368YAR3_9BACI</name>
<dbReference type="InterPro" id="IPR012312">
    <property type="entry name" value="Hemerythrin-like"/>
</dbReference>
<keyword evidence="2" id="KW-0963">Cytoplasm</keyword>
<evidence type="ECO:0000256" key="4">
    <source>
        <dbReference type="ARBA" id="ARBA00023004"/>
    </source>
</evidence>
<comment type="subcellular location">
    <subcellularLocation>
        <location evidence="1">Cytoplasm</location>
    </subcellularLocation>
</comment>